<protein>
    <recommendedName>
        <fullName evidence="3">MarR family transcriptional regulator</fullName>
    </recommendedName>
</protein>
<evidence type="ECO:0008006" key="3">
    <source>
        <dbReference type="Google" id="ProtNLM"/>
    </source>
</evidence>
<dbReference type="AlphaFoldDB" id="A0A480B7N6"/>
<comment type="caution">
    <text evidence="1">The sequence shown here is derived from an EMBL/GenBank/DDBJ whole genome shotgun (WGS) entry which is preliminary data.</text>
</comment>
<name>A0A480B7N6_9FIRM</name>
<proteinExistence type="predicted"/>
<organism evidence="1 2">
    <name type="scientific">Veillonella tobetsuensis</name>
    <dbReference type="NCBI Taxonomy" id="1110546"/>
    <lineage>
        <taxon>Bacteria</taxon>
        <taxon>Bacillati</taxon>
        <taxon>Bacillota</taxon>
        <taxon>Negativicutes</taxon>
        <taxon>Veillonellales</taxon>
        <taxon>Veillonellaceae</taxon>
        <taxon>Veillonella</taxon>
    </lineage>
</organism>
<keyword evidence="2" id="KW-1185">Reference proteome</keyword>
<dbReference type="RefSeq" id="WP_137662449.1">
    <property type="nucleotide sequence ID" value="NZ_BJCR01000125.1"/>
</dbReference>
<evidence type="ECO:0000313" key="2">
    <source>
        <dbReference type="Proteomes" id="UP000303581"/>
    </source>
</evidence>
<sequence>MYNTGKTLTTAEAAKITGRGRSTISKALSVLKKLQIGEWHGTSQNDSKQYYELKV</sequence>
<dbReference type="EMBL" id="BJCR01000125">
    <property type="protein sequence ID" value="GCL70099.1"/>
    <property type="molecule type" value="Genomic_DNA"/>
</dbReference>
<evidence type="ECO:0000313" key="1">
    <source>
        <dbReference type="EMBL" id="GCL70099.1"/>
    </source>
</evidence>
<dbReference type="Proteomes" id="UP000303581">
    <property type="component" value="Unassembled WGS sequence"/>
</dbReference>
<reference evidence="1 2" key="1">
    <citation type="submission" date="2019-03" db="EMBL/GenBank/DDBJ databases">
        <title>Draft genome sequences of two Veillonella tobetsuensis clinical isolates from intraoperative bronchial fluids of elderly patients with pulmonary carcinoma.</title>
        <authorList>
            <person name="Akiyama T."/>
        </authorList>
    </citation>
    <scope>NUCLEOTIDE SEQUENCE [LARGE SCALE GENOMIC DNA]</scope>
    <source>
        <strain evidence="1 2">PAGU 1579</strain>
    </source>
</reference>
<accession>A0A480B7N6</accession>
<gene>
    <name evidence="1" type="ORF">PAGU1579_18680</name>
</gene>